<dbReference type="PANTHER" id="PTHR47816">
    <property type="entry name" value="RIBOSOMAL RNA SMALL SUBUNIT METHYLTRANSFERASE C"/>
    <property type="match status" value="1"/>
</dbReference>
<dbReference type="AlphaFoldDB" id="A0A5A5U0W8"/>
<dbReference type="CDD" id="cd02440">
    <property type="entry name" value="AdoMet_MTases"/>
    <property type="match status" value="1"/>
</dbReference>
<dbReference type="InterPro" id="IPR029063">
    <property type="entry name" value="SAM-dependent_MTases_sf"/>
</dbReference>
<dbReference type="Gene3D" id="3.40.50.150">
    <property type="entry name" value="Vaccinia Virus protein VP39"/>
    <property type="match status" value="1"/>
</dbReference>
<dbReference type="OMA" id="HMIDVNE"/>
<evidence type="ECO:0000313" key="4">
    <source>
        <dbReference type="Proteomes" id="UP000323274"/>
    </source>
</evidence>
<protein>
    <submittedName>
        <fullName evidence="3">16S RNA G1207 methylase RsmC</fullName>
    </submittedName>
</protein>
<dbReference type="GeneID" id="61101449"/>
<dbReference type="PANTHER" id="PTHR47816:SF4">
    <property type="entry name" value="RIBOSOMAL RNA SMALL SUBUNIT METHYLTRANSFERASE C"/>
    <property type="match status" value="1"/>
</dbReference>
<evidence type="ECO:0000256" key="2">
    <source>
        <dbReference type="ARBA" id="ARBA00022679"/>
    </source>
</evidence>
<dbReference type="GO" id="GO:0032259">
    <property type="term" value="P:methylation"/>
    <property type="evidence" value="ECO:0007669"/>
    <property type="project" value="UniProtKB-KW"/>
</dbReference>
<name>A0A5A5U0W8_LEUCI</name>
<proteinExistence type="predicted"/>
<evidence type="ECO:0000313" key="3">
    <source>
        <dbReference type="EMBL" id="GDZ84118.1"/>
    </source>
</evidence>
<reference evidence="3 4" key="1">
    <citation type="submission" date="2019-04" db="EMBL/GenBank/DDBJ databases">
        <title>A pseudo-fructophilic Leuconostoc citreum strain F192-5 isolated from peel of satsuma mandarin: the first report for isolation and characterization of strain-dependent fructophilic-like characteristics.</title>
        <authorList>
            <person name="Maeno S."/>
            <person name="Tanizawa Y."/>
            <person name="Kajikawa A."/>
            <person name="Kanesaki Y."/>
            <person name="Kubota E."/>
            <person name="Arita M."/>
            <person name="Leon D."/>
            <person name="Endo A."/>
        </authorList>
    </citation>
    <scope>NUCLEOTIDE SEQUENCE [LARGE SCALE GENOMIC DNA]</scope>
    <source>
        <strain evidence="3 4">F192-5</strain>
    </source>
</reference>
<keyword evidence="2" id="KW-0808">Transferase</keyword>
<dbReference type="Proteomes" id="UP000323274">
    <property type="component" value="Unassembled WGS sequence"/>
</dbReference>
<gene>
    <name evidence="3" type="primary">rsmC</name>
    <name evidence="3" type="ORF">LCIT_13600</name>
</gene>
<sequence>MPTKSGKTANEMYFTANPNSEHHYQNFEFELLNHKLHFTTDSGVFSKSTVDFGTRTMLEALETVIINDGKILDLGTGYGPVGIAIAKAMSRQVDMVDVNERALELAQQNAQKNGVTQLTRIFQSNIYDKITDKYALILTNPPIRAGKAVVTVMLQDAIKHLQPGGKLIAVLQKKQGAPSAQKNMMTIFGNARIIAKNKGYYILESTYDSNTNI</sequence>
<dbReference type="EMBL" id="BJJW01000008">
    <property type="protein sequence ID" value="GDZ84118.1"/>
    <property type="molecule type" value="Genomic_DNA"/>
</dbReference>
<evidence type="ECO:0000256" key="1">
    <source>
        <dbReference type="ARBA" id="ARBA00022603"/>
    </source>
</evidence>
<dbReference type="RefSeq" id="WP_004899243.1">
    <property type="nucleotide sequence ID" value="NZ_BJJW01000008.1"/>
</dbReference>
<dbReference type="InterPro" id="IPR007848">
    <property type="entry name" value="Small_mtfrase_dom"/>
</dbReference>
<dbReference type="SUPFAM" id="SSF53335">
    <property type="entry name" value="S-adenosyl-L-methionine-dependent methyltransferases"/>
    <property type="match status" value="1"/>
</dbReference>
<accession>A0A5A5U0W8</accession>
<dbReference type="GO" id="GO:0008757">
    <property type="term" value="F:S-adenosylmethionine-dependent methyltransferase activity"/>
    <property type="evidence" value="ECO:0007669"/>
    <property type="project" value="InterPro"/>
</dbReference>
<keyword evidence="1 3" id="KW-0489">Methyltransferase</keyword>
<comment type="caution">
    <text evidence="3">The sequence shown here is derived from an EMBL/GenBank/DDBJ whole genome shotgun (WGS) entry which is preliminary data.</text>
</comment>
<dbReference type="InterPro" id="IPR046977">
    <property type="entry name" value="RsmC/RlmG"/>
</dbReference>
<organism evidence="3 4">
    <name type="scientific">Leuconostoc citreum</name>
    <dbReference type="NCBI Taxonomy" id="33964"/>
    <lineage>
        <taxon>Bacteria</taxon>
        <taxon>Bacillati</taxon>
        <taxon>Bacillota</taxon>
        <taxon>Bacilli</taxon>
        <taxon>Lactobacillales</taxon>
        <taxon>Lactobacillaceae</taxon>
        <taxon>Leuconostoc</taxon>
    </lineage>
</organism>
<dbReference type="Pfam" id="PF05175">
    <property type="entry name" value="MTS"/>
    <property type="match status" value="1"/>
</dbReference>